<evidence type="ECO:0000313" key="2">
    <source>
        <dbReference type="Proteomes" id="UP000887116"/>
    </source>
</evidence>
<name>A0A8X6EZF3_TRICU</name>
<reference evidence="1" key="1">
    <citation type="submission" date="2020-07" db="EMBL/GenBank/DDBJ databases">
        <title>Multicomponent nature underlies the extraordinary mechanical properties of spider dragline silk.</title>
        <authorList>
            <person name="Kono N."/>
            <person name="Nakamura H."/>
            <person name="Mori M."/>
            <person name="Yoshida Y."/>
            <person name="Ohtoshi R."/>
            <person name="Malay A.D."/>
            <person name="Moran D.A.P."/>
            <person name="Tomita M."/>
            <person name="Numata K."/>
            <person name="Arakawa K."/>
        </authorList>
    </citation>
    <scope>NUCLEOTIDE SEQUENCE</scope>
</reference>
<accession>A0A8X6EZF3</accession>
<proteinExistence type="predicted"/>
<comment type="caution">
    <text evidence="1">The sequence shown here is derived from an EMBL/GenBank/DDBJ whole genome shotgun (WGS) entry which is preliminary data.</text>
</comment>
<dbReference type="EMBL" id="BMAO01000276">
    <property type="protein sequence ID" value="GFQ65712.1"/>
    <property type="molecule type" value="Genomic_DNA"/>
</dbReference>
<evidence type="ECO:0000313" key="1">
    <source>
        <dbReference type="EMBL" id="GFQ65712.1"/>
    </source>
</evidence>
<organism evidence="1 2">
    <name type="scientific">Trichonephila clavata</name>
    <name type="common">Joro spider</name>
    <name type="synonym">Nephila clavata</name>
    <dbReference type="NCBI Taxonomy" id="2740835"/>
    <lineage>
        <taxon>Eukaryota</taxon>
        <taxon>Metazoa</taxon>
        <taxon>Ecdysozoa</taxon>
        <taxon>Arthropoda</taxon>
        <taxon>Chelicerata</taxon>
        <taxon>Arachnida</taxon>
        <taxon>Araneae</taxon>
        <taxon>Araneomorphae</taxon>
        <taxon>Entelegynae</taxon>
        <taxon>Araneoidea</taxon>
        <taxon>Nephilidae</taxon>
        <taxon>Trichonephila</taxon>
    </lineage>
</organism>
<dbReference type="AlphaFoldDB" id="A0A8X6EZF3"/>
<gene>
    <name evidence="1" type="ORF">TNCT_32811</name>
</gene>
<protein>
    <submittedName>
        <fullName evidence="1">Uncharacterized protein</fullName>
    </submittedName>
</protein>
<keyword evidence="2" id="KW-1185">Reference proteome</keyword>
<sequence length="124" mass="14270">MSGETVCEESMKSDHAKRGLIPDFAWVGAIWCSFVNQGVLTYVHGIIRFEFFWKPIEFEPKTVSKEKDVEEERTPRYGEEGIDSRIHCACPVASETTLREEFPSKLCSCEPNDFEGRLVLYSKR</sequence>
<dbReference type="Proteomes" id="UP000887116">
    <property type="component" value="Unassembled WGS sequence"/>
</dbReference>